<comment type="caution">
    <text evidence="1">The sequence shown here is derived from an EMBL/GenBank/DDBJ whole genome shotgun (WGS) entry which is preliminary data.</text>
</comment>
<proteinExistence type="predicted"/>
<evidence type="ECO:0000313" key="2">
    <source>
        <dbReference type="Proteomes" id="UP000287651"/>
    </source>
</evidence>
<dbReference type="AlphaFoldDB" id="A0A426Y5M6"/>
<organism evidence="1 2">
    <name type="scientific">Ensete ventricosum</name>
    <name type="common">Abyssinian banana</name>
    <name type="synonym">Musa ensete</name>
    <dbReference type="NCBI Taxonomy" id="4639"/>
    <lineage>
        <taxon>Eukaryota</taxon>
        <taxon>Viridiplantae</taxon>
        <taxon>Streptophyta</taxon>
        <taxon>Embryophyta</taxon>
        <taxon>Tracheophyta</taxon>
        <taxon>Spermatophyta</taxon>
        <taxon>Magnoliopsida</taxon>
        <taxon>Liliopsida</taxon>
        <taxon>Zingiberales</taxon>
        <taxon>Musaceae</taxon>
        <taxon>Ensete</taxon>
    </lineage>
</organism>
<accession>A0A426Y5M6</accession>
<gene>
    <name evidence="1" type="ORF">B296_00043988</name>
</gene>
<protein>
    <submittedName>
        <fullName evidence="1">Uncharacterized protein</fullName>
    </submittedName>
</protein>
<dbReference type="Proteomes" id="UP000287651">
    <property type="component" value="Unassembled WGS sequence"/>
</dbReference>
<dbReference type="EMBL" id="AMZH03014788">
    <property type="protein sequence ID" value="RRT47056.1"/>
    <property type="molecule type" value="Genomic_DNA"/>
</dbReference>
<evidence type="ECO:0000313" key="1">
    <source>
        <dbReference type="EMBL" id="RRT47056.1"/>
    </source>
</evidence>
<name>A0A426Y5M6_ENSVE</name>
<sequence>MKISPWTLARLNAAAQARRKSKILQPTQRHILLPTTMAPLQLEAWSSARIAVSPNSSLDSPDLHPSHQYHEELQGLSSISTCTKGGSDLRIIRL</sequence>
<reference evidence="1 2" key="1">
    <citation type="journal article" date="2014" name="Agronomy (Basel)">
        <title>A Draft Genome Sequence for Ensete ventricosum, the Drought-Tolerant Tree Against Hunger.</title>
        <authorList>
            <person name="Harrison J."/>
            <person name="Moore K.A."/>
            <person name="Paszkiewicz K."/>
            <person name="Jones T."/>
            <person name="Grant M."/>
            <person name="Ambacheew D."/>
            <person name="Muzemil S."/>
            <person name="Studholme D.J."/>
        </authorList>
    </citation>
    <scope>NUCLEOTIDE SEQUENCE [LARGE SCALE GENOMIC DNA]</scope>
</reference>